<sequence length="376" mass="41304">MQTLGDRLSSRENGLDVLRFLLAAVVIVSHTWLISGFSSHPTRGLGEWAVFAFFVLSGYLVTASAARMPIGPYLWRRALRIFPGLWTVLLVTAFVFAPLASVLSMQHYDFGDAVSYVTKNALLEVNQSTIDGTLELEPYRATWNGSLWTLMYEGAAYLAVGVLFLSKWVRGHLHLVIPVLFVAASVALPLAEGPLGITNEVALAALRLARYFLAGMLLYVFREHITLNPWLPIACAAAVIPLATMGWGTYLTPLPLALAVLWAGAVLPLRLPHRVDLSYGMYIWAFPIQQLIMLFGLGWLNPWVTAVIAFTIVVPLAWLSWTFVESPALRLRRLVPTRPRDDNAARSRGPAPLTSPVAATGRRTAALAAQSGQSRM</sequence>
<feature type="transmembrane region" description="Helical" evidence="1">
    <location>
        <begin position="281"/>
        <end position="300"/>
    </location>
</feature>
<dbReference type="GO" id="GO:0016746">
    <property type="term" value="F:acyltransferase activity"/>
    <property type="evidence" value="ECO:0007669"/>
    <property type="project" value="UniProtKB-KW"/>
</dbReference>
<feature type="domain" description="Acyltransferase 3" evidence="2">
    <location>
        <begin position="13"/>
        <end position="320"/>
    </location>
</feature>
<dbReference type="EMBL" id="CP097160">
    <property type="protein sequence ID" value="UQN14611.1"/>
    <property type="molecule type" value="Genomic_DNA"/>
</dbReference>
<feature type="transmembrane region" description="Helical" evidence="1">
    <location>
        <begin position="146"/>
        <end position="165"/>
    </location>
</feature>
<feature type="transmembrane region" description="Helical" evidence="1">
    <location>
        <begin position="45"/>
        <end position="66"/>
    </location>
</feature>
<dbReference type="InterPro" id="IPR050879">
    <property type="entry name" value="Acyltransferase_3"/>
</dbReference>
<dbReference type="PANTHER" id="PTHR23028:SF53">
    <property type="entry name" value="ACYL_TRANSF_3 DOMAIN-CONTAINING PROTEIN"/>
    <property type="match status" value="1"/>
</dbReference>
<evidence type="ECO:0000259" key="2">
    <source>
        <dbReference type="Pfam" id="PF01757"/>
    </source>
</evidence>
<gene>
    <name evidence="3" type="ORF">M3M28_11260</name>
</gene>
<accession>A0ABY4MW12</accession>
<keyword evidence="1" id="KW-1133">Transmembrane helix</keyword>
<dbReference type="Pfam" id="PF01757">
    <property type="entry name" value="Acyl_transf_3"/>
    <property type="match status" value="1"/>
</dbReference>
<keyword evidence="3" id="KW-0808">Transferase</keyword>
<organism evidence="3">
    <name type="scientific">Gulosibacter sediminis</name>
    <dbReference type="NCBI Taxonomy" id="1729695"/>
    <lineage>
        <taxon>Bacteria</taxon>
        <taxon>Bacillati</taxon>
        <taxon>Actinomycetota</taxon>
        <taxon>Actinomycetes</taxon>
        <taxon>Micrococcales</taxon>
        <taxon>Microbacteriaceae</taxon>
        <taxon>Gulosibacter</taxon>
    </lineage>
</organism>
<protein>
    <submittedName>
        <fullName evidence="3">Acyltransferase</fullName>
    </submittedName>
</protein>
<keyword evidence="3" id="KW-0012">Acyltransferase</keyword>
<keyword evidence="1" id="KW-0472">Membrane</keyword>
<evidence type="ECO:0000313" key="3">
    <source>
        <dbReference type="EMBL" id="UQN14611.1"/>
    </source>
</evidence>
<feature type="transmembrane region" description="Helical" evidence="1">
    <location>
        <begin position="172"/>
        <end position="190"/>
    </location>
</feature>
<feature type="transmembrane region" description="Helical" evidence="1">
    <location>
        <begin position="250"/>
        <end position="269"/>
    </location>
</feature>
<proteinExistence type="predicted"/>
<feature type="transmembrane region" description="Helical" evidence="1">
    <location>
        <begin position="227"/>
        <end position="244"/>
    </location>
</feature>
<feature type="transmembrane region" description="Helical" evidence="1">
    <location>
        <begin position="202"/>
        <end position="220"/>
    </location>
</feature>
<feature type="transmembrane region" description="Helical" evidence="1">
    <location>
        <begin position="20"/>
        <end position="39"/>
    </location>
</feature>
<dbReference type="PANTHER" id="PTHR23028">
    <property type="entry name" value="ACETYLTRANSFERASE"/>
    <property type="match status" value="1"/>
</dbReference>
<feature type="transmembrane region" description="Helical" evidence="1">
    <location>
        <begin position="78"/>
        <end position="100"/>
    </location>
</feature>
<feature type="transmembrane region" description="Helical" evidence="1">
    <location>
        <begin position="306"/>
        <end position="324"/>
    </location>
</feature>
<evidence type="ECO:0000256" key="1">
    <source>
        <dbReference type="SAM" id="Phobius"/>
    </source>
</evidence>
<keyword evidence="1" id="KW-0812">Transmembrane</keyword>
<name>A0ABY4MW12_9MICO</name>
<dbReference type="InterPro" id="IPR002656">
    <property type="entry name" value="Acyl_transf_3_dom"/>
</dbReference>
<reference evidence="3" key="1">
    <citation type="submission" date="2022-05" db="EMBL/GenBank/DDBJ databases">
        <title>Complete genome sequence of toluene-degrading Gulosibacter sediminis strain ACHW.36C.</title>
        <authorList>
            <person name="Wai A.C."/>
            <person name="Lai G.K."/>
            <person name="Griffin S.D."/>
            <person name="Leung F.C."/>
        </authorList>
    </citation>
    <scope>NUCLEOTIDE SEQUENCE [LARGE SCALE GENOMIC DNA]</scope>
    <source>
        <strain evidence="3">ACHW.36C</strain>
    </source>
</reference>